<evidence type="ECO:0000256" key="6">
    <source>
        <dbReference type="ARBA" id="ARBA00022679"/>
    </source>
</evidence>
<evidence type="ECO:0000259" key="12">
    <source>
        <dbReference type="PROSITE" id="PS50109"/>
    </source>
</evidence>
<dbReference type="GO" id="GO:0000155">
    <property type="term" value="F:phosphorelay sensor kinase activity"/>
    <property type="evidence" value="ECO:0007669"/>
    <property type="project" value="InterPro"/>
</dbReference>
<evidence type="ECO:0000256" key="8">
    <source>
        <dbReference type="ARBA" id="ARBA00022777"/>
    </source>
</evidence>
<dbReference type="Pfam" id="PF02518">
    <property type="entry name" value="HATPase_c"/>
    <property type="match status" value="1"/>
</dbReference>
<dbReference type="PANTHER" id="PTHR45453:SF2">
    <property type="entry name" value="HISTIDINE KINASE"/>
    <property type="match status" value="1"/>
</dbReference>
<keyword evidence="5" id="KW-0597">Phosphoprotein</keyword>
<dbReference type="SUPFAM" id="SSF55874">
    <property type="entry name" value="ATPase domain of HSP90 chaperone/DNA topoisomerase II/histidine kinase"/>
    <property type="match status" value="1"/>
</dbReference>
<evidence type="ECO:0000256" key="2">
    <source>
        <dbReference type="ARBA" id="ARBA00004651"/>
    </source>
</evidence>
<dbReference type="PRINTS" id="PR00344">
    <property type="entry name" value="BCTRLSENSOR"/>
</dbReference>
<dbReference type="Proteomes" id="UP000662074">
    <property type="component" value="Unassembled WGS sequence"/>
</dbReference>
<dbReference type="SMART" id="SM00388">
    <property type="entry name" value="HisKA"/>
    <property type="match status" value="1"/>
</dbReference>
<dbReference type="EMBL" id="BMDO01000005">
    <property type="protein sequence ID" value="GGI50935.1"/>
    <property type="molecule type" value="Genomic_DNA"/>
</dbReference>
<accession>A0A917J877</accession>
<reference evidence="13" key="1">
    <citation type="journal article" date="2014" name="Int. J. Syst. Evol. Microbiol.">
        <title>Complete genome sequence of Corynebacterium casei LMG S-19264T (=DSM 44701T), isolated from a smear-ripened cheese.</title>
        <authorList>
            <consortium name="US DOE Joint Genome Institute (JGI-PGF)"/>
            <person name="Walter F."/>
            <person name="Albersmeier A."/>
            <person name="Kalinowski J."/>
            <person name="Ruckert C."/>
        </authorList>
    </citation>
    <scope>NUCLEOTIDE SEQUENCE</scope>
    <source>
        <strain evidence="13">CCM 8711</strain>
    </source>
</reference>
<comment type="catalytic activity">
    <reaction evidence="1">
        <text>ATP + protein L-histidine = ADP + protein N-phospho-L-histidine.</text>
        <dbReference type="EC" id="2.7.13.3"/>
    </reaction>
</comment>
<dbReference type="InterPro" id="IPR004358">
    <property type="entry name" value="Sig_transdc_His_kin-like_C"/>
</dbReference>
<feature type="transmembrane region" description="Helical" evidence="11">
    <location>
        <begin position="7"/>
        <end position="27"/>
    </location>
</feature>
<feature type="transmembrane region" description="Helical" evidence="11">
    <location>
        <begin position="242"/>
        <end position="264"/>
    </location>
</feature>
<keyword evidence="8" id="KW-0418">Kinase</keyword>
<evidence type="ECO:0000256" key="1">
    <source>
        <dbReference type="ARBA" id="ARBA00000085"/>
    </source>
</evidence>
<protein>
    <recommendedName>
        <fullName evidence="3">histidine kinase</fullName>
        <ecNumber evidence="3">2.7.13.3</ecNumber>
    </recommendedName>
</protein>
<dbReference type="InterPro" id="IPR003661">
    <property type="entry name" value="HisK_dim/P_dom"/>
</dbReference>
<dbReference type="InterPro" id="IPR036097">
    <property type="entry name" value="HisK_dim/P_sf"/>
</dbReference>
<evidence type="ECO:0000313" key="13">
    <source>
        <dbReference type="EMBL" id="GGI50935.1"/>
    </source>
</evidence>
<dbReference type="GO" id="GO:0016036">
    <property type="term" value="P:cellular response to phosphate starvation"/>
    <property type="evidence" value="ECO:0007669"/>
    <property type="project" value="TreeGrafter"/>
</dbReference>
<proteinExistence type="predicted"/>
<organism evidence="13 14">
    <name type="scientific">Mucilaginibacter galii</name>
    <dbReference type="NCBI Taxonomy" id="2005073"/>
    <lineage>
        <taxon>Bacteria</taxon>
        <taxon>Pseudomonadati</taxon>
        <taxon>Bacteroidota</taxon>
        <taxon>Sphingobacteriia</taxon>
        <taxon>Sphingobacteriales</taxon>
        <taxon>Sphingobacteriaceae</taxon>
        <taxon>Mucilaginibacter</taxon>
    </lineage>
</organism>
<evidence type="ECO:0000256" key="9">
    <source>
        <dbReference type="ARBA" id="ARBA00022989"/>
    </source>
</evidence>
<dbReference type="GO" id="GO:0004721">
    <property type="term" value="F:phosphoprotein phosphatase activity"/>
    <property type="evidence" value="ECO:0007669"/>
    <property type="project" value="TreeGrafter"/>
</dbReference>
<dbReference type="SUPFAM" id="SSF47384">
    <property type="entry name" value="Homodimeric domain of signal transducing histidine kinase"/>
    <property type="match status" value="1"/>
</dbReference>
<dbReference type="SMART" id="SM00387">
    <property type="entry name" value="HATPase_c"/>
    <property type="match status" value="1"/>
</dbReference>
<dbReference type="InterPro" id="IPR005467">
    <property type="entry name" value="His_kinase_dom"/>
</dbReference>
<dbReference type="Pfam" id="PF00512">
    <property type="entry name" value="HisKA"/>
    <property type="match status" value="1"/>
</dbReference>
<dbReference type="CDD" id="cd00082">
    <property type="entry name" value="HisKA"/>
    <property type="match status" value="1"/>
</dbReference>
<dbReference type="Gene3D" id="3.30.565.10">
    <property type="entry name" value="Histidine kinase-like ATPase, C-terminal domain"/>
    <property type="match status" value="1"/>
</dbReference>
<dbReference type="Gene3D" id="1.10.287.130">
    <property type="match status" value="1"/>
</dbReference>
<dbReference type="InterPro" id="IPR050351">
    <property type="entry name" value="BphY/WalK/GraS-like"/>
</dbReference>
<evidence type="ECO:0000313" key="14">
    <source>
        <dbReference type="Proteomes" id="UP000662074"/>
    </source>
</evidence>
<dbReference type="GO" id="GO:0005886">
    <property type="term" value="C:plasma membrane"/>
    <property type="evidence" value="ECO:0007669"/>
    <property type="project" value="UniProtKB-SubCell"/>
</dbReference>
<dbReference type="PANTHER" id="PTHR45453">
    <property type="entry name" value="PHOSPHATE REGULON SENSOR PROTEIN PHOR"/>
    <property type="match status" value="1"/>
</dbReference>
<evidence type="ECO:0000256" key="4">
    <source>
        <dbReference type="ARBA" id="ARBA00022475"/>
    </source>
</evidence>
<name>A0A917J877_9SPHI</name>
<keyword evidence="10 11" id="KW-0472">Membrane</keyword>
<dbReference type="InterPro" id="IPR003594">
    <property type="entry name" value="HATPase_dom"/>
</dbReference>
<keyword evidence="7 11" id="KW-0812">Transmembrane</keyword>
<keyword evidence="9 11" id="KW-1133">Transmembrane helix</keyword>
<evidence type="ECO:0000256" key="10">
    <source>
        <dbReference type="ARBA" id="ARBA00023136"/>
    </source>
</evidence>
<gene>
    <name evidence="13" type="ORF">GCM10011425_21470</name>
</gene>
<comment type="caution">
    <text evidence="13">The sequence shown here is derived from an EMBL/GenBank/DDBJ whole genome shotgun (WGS) entry which is preliminary data.</text>
</comment>
<keyword evidence="4" id="KW-1003">Cell membrane</keyword>
<evidence type="ECO:0000256" key="3">
    <source>
        <dbReference type="ARBA" id="ARBA00012438"/>
    </source>
</evidence>
<dbReference type="CDD" id="cd00075">
    <property type="entry name" value="HATPase"/>
    <property type="match status" value="1"/>
</dbReference>
<dbReference type="EC" id="2.7.13.3" evidence="3"/>
<dbReference type="InterPro" id="IPR036890">
    <property type="entry name" value="HATPase_C_sf"/>
</dbReference>
<comment type="subcellular location">
    <subcellularLocation>
        <location evidence="2">Cell membrane</location>
        <topology evidence="2">Multi-pass membrane protein</topology>
    </subcellularLocation>
</comment>
<keyword evidence="14" id="KW-1185">Reference proteome</keyword>
<sequence>MKMSTRYLLILCITAVAGVFVLQYFWIRNYYFVNKATFEKEVNLAMEDAVKKEFIVRCDTIEQRVLNLLNDTNEFIIKNQYNIKQKRYLLTVMDKRHPADSSSFLSDTLTKVLLPGDTAYRNKITRYFARSVRVTELESRFYFYHTQKLGKFTMEQVRKLDFDTARLRPILTKFLAEREIYTPFKFSLRFKDSIFNKSNFSTALLTLYPIITKAHLTYKNNKKDHYVRAMFINPSGYIVSKLGFMVGGSLVLVLMVGFSLFYLLRSLLTEKKLSAIKNDFISNITHEFKTPIASVSAAVEALSGFNVLDDREKTQRYLNHSKNELQRLSTLVDKVLNSTLYERQDFAIQPESINVDDTIKAILQNHTVATTKTVHYSYANHSHVQTLQADRLYFEHALSNVIDNAIKYSGNEVKIEVTCTMKSNLLAIAVCDYGAGISSGNLGLVFEKFYRVPTGNRHEVKGHGLGLSYVKSIAERHGGSCHLQSEPGKGTTLTLNWPV</sequence>
<reference evidence="13" key="2">
    <citation type="submission" date="2020-09" db="EMBL/GenBank/DDBJ databases">
        <authorList>
            <person name="Sun Q."/>
            <person name="Sedlacek I."/>
        </authorList>
    </citation>
    <scope>NUCLEOTIDE SEQUENCE</scope>
    <source>
        <strain evidence="13">CCM 8711</strain>
    </source>
</reference>
<dbReference type="PROSITE" id="PS50109">
    <property type="entry name" value="HIS_KIN"/>
    <property type="match status" value="1"/>
</dbReference>
<evidence type="ECO:0000256" key="11">
    <source>
        <dbReference type="SAM" id="Phobius"/>
    </source>
</evidence>
<evidence type="ECO:0000256" key="7">
    <source>
        <dbReference type="ARBA" id="ARBA00022692"/>
    </source>
</evidence>
<keyword evidence="6" id="KW-0808">Transferase</keyword>
<dbReference type="RefSeq" id="WP_188416540.1">
    <property type="nucleotide sequence ID" value="NZ_BMDO01000005.1"/>
</dbReference>
<dbReference type="AlphaFoldDB" id="A0A917J877"/>
<evidence type="ECO:0000256" key="5">
    <source>
        <dbReference type="ARBA" id="ARBA00022553"/>
    </source>
</evidence>
<feature type="domain" description="Histidine kinase" evidence="12">
    <location>
        <begin position="283"/>
        <end position="499"/>
    </location>
</feature>